<feature type="region of interest" description="Disordered" evidence="1">
    <location>
        <begin position="129"/>
        <end position="153"/>
    </location>
</feature>
<evidence type="ECO:0000256" key="1">
    <source>
        <dbReference type="SAM" id="MobiDB-lite"/>
    </source>
</evidence>
<dbReference type="Proteomes" id="UP001433268">
    <property type="component" value="Unassembled WGS sequence"/>
</dbReference>
<keyword evidence="3" id="KW-1185">Reference proteome</keyword>
<dbReference type="EMBL" id="JAQQWN010000004">
    <property type="protein sequence ID" value="KAK8089185.1"/>
    <property type="molecule type" value="Genomic_DNA"/>
</dbReference>
<dbReference type="GeneID" id="92041521"/>
<evidence type="ECO:0000313" key="3">
    <source>
        <dbReference type="Proteomes" id="UP001433268"/>
    </source>
</evidence>
<protein>
    <submittedName>
        <fullName evidence="2">Uncharacterized protein</fullName>
    </submittedName>
</protein>
<proteinExistence type="predicted"/>
<reference evidence="2 3" key="1">
    <citation type="submission" date="2023-01" db="EMBL/GenBank/DDBJ databases">
        <title>Analysis of 21 Apiospora genomes using comparative genomics revels a genus with tremendous synthesis potential of carbohydrate active enzymes and secondary metabolites.</title>
        <authorList>
            <person name="Sorensen T."/>
        </authorList>
    </citation>
    <scope>NUCLEOTIDE SEQUENCE [LARGE SCALE GENOMIC DNA]</scope>
    <source>
        <strain evidence="2 3">CBS 114990</strain>
    </source>
</reference>
<comment type="caution">
    <text evidence="2">The sequence shown here is derived from an EMBL/GenBank/DDBJ whole genome shotgun (WGS) entry which is preliminary data.</text>
</comment>
<name>A0ABR1X1E1_9PEZI</name>
<dbReference type="RefSeq" id="XP_066672079.1">
    <property type="nucleotide sequence ID" value="XM_066808461.1"/>
</dbReference>
<gene>
    <name evidence="2" type="ORF">PG997_004146</name>
</gene>
<organism evidence="2 3">
    <name type="scientific">Apiospora hydei</name>
    <dbReference type="NCBI Taxonomy" id="1337664"/>
    <lineage>
        <taxon>Eukaryota</taxon>
        <taxon>Fungi</taxon>
        <taxon>Dikarya</taxon>
        <taxon>Ascomycota</taxon>
        <taxon>Pezizomycotina</taxon>
        <taxon>Sordariomycetes</taxon>
        <taxon>Xylariomycetidae</taxon>
        <taxon>Amphisphaeriales</taxon>
        <taxon>Apiosporaceae</taxon>
        <taxon>Apiospora</taxon>
    </lineage>
</organism>
<sequence length="153" mass="16854">MLCGKAVLQPLAPTILPPAPFQRNHRAFLGRMGKTKKSDAGILDITCVGQVCTEPVPLKVAAHAHDTDHEHRRVIVDSLSKFLISSSWARRQELFRYEGWPPKPQVVKLEEELVCPQVLFKEDPPGVIHSDLTRDHEAGAGAGQGGTPQNYGF</sequence>
<accession>A0ABR1X1E1</accession>
<evidence type="ECO:0000313" key="2">
    <source>
        <dbReference type="EMBL" id="KAK8089185.1"/>
    </source>
</evidence>